<evidence type="ECO:0000256" key="3">
    <source>
        <dbReference type="ARBA" id="ARBA00022679"/>
    </source>
</evidence>
<dbReference type="EC" id="2.1.1.63" evidence="8"/>
<dbReference type="Proteomes" id="UP001596310">
    <property type="component" value="Unassembled WGS sequence"/>
</dbReference>
<dbReference type="PANTHER" id="PTHR10815:SF13">
    <property type="entry name" value="METHYLATED-DNA--PROTEIN-CYSTEINE METHYLTRANSFERASE"/>
    <property type="match status" value="1"/>
</dbReference>
<proteinExistence type="predicted"/>
<dbReference type="Pfam" id="PF01035">
    <property type="entry name" value="DNA_binding_1"/>
    <property type="match status" value="1"/>
</dbReference>
<evidence type="ECO:0000259" key="7">
    <source>
        <dbReference type="Pfam" id="PF01035"/>
    </source>
</evidence>
<protein>
    <submittedName>
        <fullName evidence="8">Methylated-DNA--[protein]-cysteine S-methyltransferase</fullName>
        <ecNumber evidence="8">2.1.1.63</ecNumber>
    </submittedName>
</protein>
<evidence type="ECO:0000313" key="9">
    <source>
        <dbReference type="Proteomes" id="UP001596310"/>
    </source>
</evidence>
<evidence type="ECO:0000313" key="8">
    <source>
        <dbReference type="EMBL" id="MFC6313980.1"/>
    </source>
</evidence>
<keyword evidence="4" id="KW-0227">DNA damage</keyword>
<keyword evidence="3 8" id="KW-0808">Transferase</keyword>
<comment type="caution">
    <text evidence="8">The sequence shown here is derived from an EMBL/GenBank/DDBJ whole genome shotgun (WGS) entry which is preliminary data.</text>
</comment>
<dbReference type="InterPro" id="IPR036388">
    <property type="entry name" value="WH-like_DNA-bd_sf"/>
</dbReference>
<dbReference type="RefSeq" id="WP_164511225.1">
    <property type="nucleotide sequence ID" value="NZ_JBHSSM010000001.1"/>
</dbReference>
<dbReference type="NCBIfam" id="TIGR00589">
    <property type="entry name" value="ogt"/>
    <property type="match status" value="1"/>
</dbReference>
<dbReference type="InterPro" id="IPR014048">
    <property type="entry name" value="MethylDNA_cys_MeTrfase_DNA-bd"/>
</dbReference>
<name>A0ABW1ULP6_9LACO</name>
<gene>
    <name evidence="8" type="ORF">ACFQHW_00080</name>
</gene>
<reference evidence="9" key="1">
    <citation type="journal article" date="2019" name="Int. J. Syst. Evol. Microbiol.">
        <title>The Global Catalogue of Microorganisms (GCM) 10K type strain sequencing project: providing services to taxonomists for standard genome sequencing and annotation.</title>
        <authorList>
            <consortium name="The Broad Institute Genomics Platform"/>
            <consortium name="The Broad Institute Genome Sequencing Center for Infectious Disease"/>
            <person name="Wu L."/>
            <person name="Ma J."/>
        </authorList>
    </citation>
    <scope>NUCLEOTIDE SEQUENCE [LARGE SCALE GENOMIC DNA]</scope>
    <source>
        <strain evidence="9">CCM 8897</strain>
    </source>
</reference>
<organism evidence="8 9">
    <name type="scientific">Lapidilactobacillus achengensis</name>
    <dbReference type="NCBI Taxonomy" id="2486000"/>
    <lineage>
        <taxon>Bacteria</taxon>
        <taxon>Bacillati</taxon>
        <taxon>Bacillota</taxon>
        <taxon>Bacilli</taxon>
        <taxon>Lactobacillales</taxon>
        <taxon>Lactobacillaceae</taxon>
        <taxon>Lapidilactobacillus</taxon>
    </lineage>
</organism>
<dbReference type="GO" id="GO:0032259">
    <property type="term" value="P:methylation"/>
    <property type="evidence" value="ECO:0007669"/>
    <property type="project" value="UniProtKB-KW"/>
</dbReference>
<keyword evidence="2 8" id="KW-0489">Methyltransferase</keyword>
<dbReference type="InterPro" id="IPR036217">
    <property type="entry name" value="MethylDNA_cys_MeTrfase_DNAb"/>
</dbReference>
<accession>A0ABW1ULP6</accession>
<feature type="domain" description="Methylated-DNA-[protein]-cysteine S-methyltransferase DNA binding" evidence="7">
    <location>
        <begin position="91"/>
        <end position="170"/>
    </location>
</feature>
<dbReference type="Gene3D" id="1.10.10.10">
    <property type="entry name" value="Winged helix-like DNA-binding domain superfamily/Winged helix DNA-binding domain"/>
    <property type="match status" value="1"/>
</dbReference>
<keyword evidence="5" id="KW-0234">DNA repair</keyword>
<keyword evidence="9" id="KW-1185">Reference proteome</keyword>
<dbReference type="InterPro" id="IPR001497">
    <property type="entry name" value="MethylDNA_cys_MeTrfase_AS"/>
</dbReference>
<dbReference type="PANTHER" id="PTHR10815">
    <property type="entry name" value="METHYLATED-DNA--PROTEIN-CYSTEINE METHYLTRANSFERASE"/>
    <property type="match status" value="1"/>
</dbReference>
<evidence type="ECO:0000256" key="5">
    <source>
        <dbReference type="ARBA" id="ARBA00023204"/>
    </source>
</evidence>
<dbReference type="CDD" id="cd06445">
    <property type="entry name" value="ATase"/>
    <property type="match status" value="1"/>
</dbReference>
<sequence>MTTIKTKQRPQIYARTMTIDGQTWLLGATETALVFVGFPDQAANQIADFFPEAEILPDTAGYTVAAGVALQAYLAGDQVTWSLPWQTDGTSFQERVWAQLRQIPYGTTTTYQQIATAIGQPGASRAVGSAVGANPLLLLIPCHRVVPQAGGVGQYRGGAALKQQLLALEAQSR</sequence>
<evidence type="ECO:0000256" key="2">
    <source>
        <dbReference type="ARBA" id="ARBA00022603"/>
    </source>
</evidence>
<evidence type="ECO:0000256" key="4">
    <source>
        <dbReference type="ARBA" id="ARBA00022763"/>
    </source>
</evidence>
<dbReference type="GO" id="GO:0003908">
    <property type="term" value="F:methylated-DNA-[protein]-cysteine S-methyltransferase activity"/>
    <property type="evidence" value="ECO:0007669"/>
    <property type="project" value="UniProtKB-EC"/>
</dbReference>
<comment type="catalytic activity">
    <reaction evidence="1">
        <text>a 4-O-methyl-thymidine in DNA + L-cysteinyl-[protein] = a thymidine in DNA + S-methyl-L-cysteinyl-[protein]</text>
        <dbReference type="Rhea" id="RHEA:53428"/>
        <dbReference type="Rhea" id="RHEA-COMP:10131"/>
        <dbReference type="Rhea" id="RHEA-COMP:10132"/>
        <dbReference type="Rhea" id="RHEA-COMP:13555"/>
        <dbReference type="Rhea" id="RHEA-COMP:13556"/>
        <dbReference type="ChEBI" id="CHEBI:29950"/>
        <dbReference type="ChEBI" id="CHEBI:82612"/>
        <dbReference type="ChEBI" id="CHEBI:137386"/>
        <dbReference type="ChEBI" id="CHEBI:137387"/>
        <dbReference type="EC" id="2.1.1.63"/>
    </reaction>
</comment>
<dbReference type="PROSITE" id="PS00374">
    <property type="entry name" value="MGMT"/>
    <property type="match status" value="1"/>
</dbReference>
<evidence type="ECO:0000256" key="1">
    <source>
        <dbReference type="ARBA" id="ARBA00001286"/>
    </source>
</evidence>
<comment type="catalytic activity">
    <reaction evidence="6">
        <text>a 6-O-methyl-2'-deoxyguanosine in DNA + L-cysteinyl-[protein] = S-methyl-L-cysteinyl-[protein] + a 2'-deoxyguanosine in DNA</text>
        <dbReference type="Rhea" id="RHEA:24000"/>
        <dbReference type="Rhea" id="RHEA-COMP:10131"/>
        <dbReference type="Rhea" id="RHEA-COMP:10132"/>
        <dbReference type="Rhea" id="RHEA-COMP:11367"/>
        <dbReference type="Rhea" id="RHEA-COMP:11368"/>
        <dbReference type="ChEBI" id="CHEBI:29950"/>
        <dbReference type="ChEBI" id="CHEBI:82612"/>
        <dbReference type="ChEBI" id="CHEBI:85445"/>
        <dbReference type="ChEBI" id="CHEBI:85448"/>
        <dbReference type="EC" id="2.1.1.63"/>
    </reaction>
</comment>
<dbReference type="EMBL" id="JBHSSM010000001">
    <property type="protein sequence ID" value="MFC6313980.1"/>
    <property type="molecule type" value="Genomic_DNA"/>
</dbReference>
<dbReference type="SUPFAM" id="SSF46767">
    <property type="entry name" value="Methylated DNA-protein cysteine methyltransferase, C-terminal domain"/>
    <property type="match status" value="1"/>
</dbReference>
<evidence type="ECO:0000256" key="6">
    <source>
        <dbReference type="ARBA" id="ARBA00049348"/>
    </source>
</evidence>